<evidence type="ECO:0000256" key="7">
    <source>
        <dbReference type="ARBA" id="ARBA00022989"/>
    </source>
</evidence>
<dbReference type="PANTHER" id="PTHR48017">
    <property type="entry name" value="OS05G0424000 PROTEIN-RELATED"/>
    <property type="match status" value="1"/>
</dbReference>
<evidence type="ECO:0000313" key="14">
    <source>
        <dbReference type="RefSeq" id="XP_015873516.3"/>
    </source>
</evidence>
<feature type="transmembrane region" description="Helical" evidence="11">
    <location>
        <begin position="272"/>
        <end position="292"/>
    </location>
</feature>
<dbReference type="GO" id="GO:0006865">
    <property type="term" value="P:amino acid transport"/>
    <property type="evidence" value="ECO:0007669"/>
    <property type="project" value="UniProtKB-KW"/>
</dbReference>
<keyword evidence="4 11" id="KW-0812">Transmembrane</keyword>
<feature type="transmembrane region" description="Helical" evidence="11">
    <location>
        <begin position="419"/>
        <end position="443"/>
    </location>
</feature>
<dbReference type="GeneID" id="107410583"/>
<evidence type="ECO:0000256" key="10">
    <source>
        <dbReference type="ARBA" id="ARBA00045588"/>
    </source>
</evidence>
<keyword evidence="5" id="KW-0769">Symport</keyword>
<dbReference type="GO" id="GO:0015293">
    <property type="term" value="F:symporter activity"/>
    <property type="evidence" value="ECO:0007669"/>
    <property type="project" value="UniProtKB-KW"/>
</dbReference>
<comment type="subcellular location">
    <subcellularLocation>
        <location evidence="1">Endomembrane system</location>
        <topology evidence="1">Multi-pass membrane protein</topology>
    </subcellularLocation>
</comment>
<feature type="transmembrane region" description="Helical" evidence="11">
    <location>
        <begin position="232"/>
        <end position="251"/>
    </location>
</feature>
<sequence>MGTLQQPVSAAQAYEREAAKEEAHNHHQDAGALFVLKSKGSWVHCGYHLTTSIVAPPLLSLPYAFTFLGWTAGILCLVIGALVTFYSYNLISLVLEHHAELGHRHLRFRDMANDILGPNWGRYFVGPAQFIVCYGAVVACTLLGGQCMKSIYLLSNPNGSMKLFEFVVIFGCFMLILAQIPSFHSLRHINLVSLVLCLAYSACATAASIYIGNSSKGPKKDYSLQGDNESRIFGIFNAIAIIATTYGNGIIPETQATLAPPVKGKMFKGLCVCYMVIMVTFFNVAISGYWAFGNQSEGLIYTNFLEDGKPLVPKWFIFMINIFTILQLSAVAVVYLQPTNEVLERTFADPSSKEFSSRNVIPRVIARSLSVVVSTTIAAMLPFFGDISAVIGAFGFMPLDFILPMVFFNVTFKPSKRSLIFWLNVIISVVFSALSIIAAIAAIRQISLDAKNYRLFANV</sequence>
<name>A0A6P3Z851_ZIZJJ</name>
<dbReference type="FunCoup" id="A0A6P3Z851">
    <property type="interactions" value="1"/>
</dbReference>
<keyword evidence="9" id="KW-0927">Auxin signaling pathway</keyword>
<evidence type="ECO:0000256" key="1">
    <source>
        <dbReference type="ARBA" id="ARBA00004127"/>
    </source>
</evidence>
<feature type="domain" description="Amino acid transporter transmembrane" evidence="12">
    <location>
        <begin position="39"/>
        <end position="440"/>
    </location>
</feature>
<dbReference type="GO" id="GO:0009734">
    <property type="term" value="P:auxin-activated signaling pathway"/>
    <property type="evidence" value="ECO:0007669"/>
    <property type="project" value="UniProtKB-KW"/>
</dbReference>
<feature type="transmembrane region" description="Helical" evidence="11">
    <location>
        <begin position="131"/>
        <end position="154"/>
    </location>
</feature>
<organism evidence="13 14">
    <name type="scientific">Ziziphus jujuba</name>
    <name type="common">Chinese jujube</name>
    <name type="synonym">Ziziphus sativa</name>
    <dbReference type="NCBI Taxonomy" id="326968"/>
    <lineage>
        <taxon>Eukaryota</taxon>
        <taxon>Viridiplantae</taxon>
        <taxon>Streptophyta</taxon>
        <taxon>Embryophyta</taxon>
        <taxon>Tracheophyta</taxon>
        <taxon>Spermatophyta</taxon>
        <taxon>Magnoliopsida</taxon>
        <taxon>eudicotyledons</taxon>
        <taxon>Gunneridae</taxon>
        <taxon>Pentapetalae</taxon>
        <taxon>rosids</taxon>
        <taxon>fabids</taxon>
        <taxon>Rosales</taxon>
        <taxon>Rhamnaceae</taxon>
        <taxon>Paliureae</taxon>
        <taxon>Ziziphus</taxon>
    </lineage>
</organism>
<feature type="transmembrane region" description="Helical" evidence="11">
    <location>
        <begin position="364"/>
        <end position="384"/>
    </location>
</feature>
<gene>
    <name evidence="14" type="primary">LOC107410583</name>
</gene>
<reference evidence="14" key="1">
    <citation type="submission" date="2025-08" db="UniProtKB">
        <authorList>
            <consortium name="RefSeq"/>
        </authorList>
    </citation>
    <scope>IDENTIFICATION</scope>
    <source>
        <tissue evidence="14">Seedling</tissue>
    </source>
</reference>
<dbReference type="AlphaFoldDB" id="A0A6P3Z851"/>
<dbReference type="Proteomes" id="UP001652623">
    <property type="component" value="Chromosome 10"/>
</dbReference>
<comment type="similarity">
    <text evidence="2">Belongs to the amino acid/polyamine transporter 2 family. Amino acid/auxin permease (AAAP) (TC 2.A.18.1) subfamily.</text>
</comment>
<accession>A0A6P3Z851</accession>
<dbReference type="InterPro" id="IPR013057">
    <property type="entry name" value="AA_transpt_TM"/>
</dbReference>
<evidence type="ECO:0000256" key="9">
    <source>
        <dbReference type="ARBA" id="ARBA00023294"/>
    </source>
</evidence>
<proteinExistence type="inferred from homology"/>
<comment type="function">
    <text evidence="10">Carrier protein involved in proton-driven auxin influx. Mediates the formation of auxin gradient from developing leaves (site of auxin biosynthesis) to tips by contributing to the loading of auxin in vascular tissues and facilitating acropetal (base to tip) auxin transport within inner tissues of the root apex, and basipetal (tip to base) auxin transport within outer tissues of the root apex. May be involved in lateral roots and nodules formation.</text>
</comment>
<feature type="transmembrane region" description="Helical" evidence="11">
    <location>
        <begin position="312"/>
        <end position="336"/>
    </location>
</feature>
<feature type="transmembrane region" description="Helical" evidence="11">
    <location>
        <begin position="390"/>
        <end position="412"/>
    </location>
</feature>
<evidence type="ECO:0000259" key="12">
    <source>
        <dbReference type="Pfam" id="PF01490"/>
    </source>
</evidence>
<evidence type="ECO:0000256" key="11">
    <source>
        <dbReference type="SAM" id="Phobius"/>
    </source>
</evidence>
<evidence type="ECO:0000256" key="2">
    <source>
        <dbReference type="ARBA" id="ARBA00005590"/>
    </source>
</evidence>
<evidence type="ECO:0000256" key="6">
    <source>
        <dbReference type="ARBA" id="ARBA00022970"/>
    </source>
</evidence>
<feature type="transmembrane region" description="Helical" evidence="11">
    <location>
        <begin position="190"/>
        <end position="212"/>
    </location>
</feature>
<evidence type="ECO:0000256" key="4">
    <source>
        <dbReference type="ARBA" id="ARBA00022692"/>
    </source>
</evidence>
<evidence type="ECO:0000313" key="13">
    <source>
        <dbReference type="Proteomes" id="UP001652623"/>
    </source>
</evidence>
<feature type="transmembrane region" description="Helical" evidence="11">
    <location>
        <begin position="67"/>
        <end position="88"/>
    </location>
</feature>
<keyword evidence="13" id="KW-1185">Reference proteome</keyword>
<keyword evidence="8 11" id="KW-0472">Membrane</keyword>
<dbReference type="KEGG" id="zju:107410583"/>
<keyword evidence="6" id="KW-0029">Amino-acid transport</keyword>
<feature type="transmembrane region" description="Helical" evidence="11">
    <location>
        <begin position="160"/>
        <end position="178"/>
    </location>
</feature>
<evidence type="ECO:0000256" key="5">
    <source>
        <dbReference type="ARBA" id="ARBA00022847"/>
    </source>
</evidence>
<dbReference type="InParanoid" id="A0A6P3Z851"/>
<protein>
    <submittedName>
        <fullName evidence="14">GABA transporter 1</fullName>
    </submittedName>
</protein>
<dbReference type="GO" id="GO:0012505">
    <property type="term" value="C:endomembrane system"/>
    <property type="evidence" value="ECO:0007669"/>
    <property type="project" value="UniProtKB-SubCell"/>
</dbReference>
<evidence type="ECO:0000256" key="8">
    <source>
        <dbReference type="ARBA" id="ARBA00023136"/>
    </source>
</evidence>
<dbReference type="Pfam" id="PF01490">
    <property type="entry name" value="Aa_trans"/>
    <property type="match status" value="1"/>
</dbReference>
<keyword evidence="3" id="KW-0813">Transport</keyword>
<dbReference type="RefSeq" id="XP_015873516.3">
    <property type="nucleotide sequence ID" value="XM_016018030.4"/>
</dbReference>
<keyword evidence="7 11" id="KW-1133">Transmembrane helix</keyword>
<evidence type="ECO:0000256" key="3">
    <source>
        <dbReference type="ARBA" id="ARBA00022448"/>
    </source>
</evidence>